<dbReference type="InterPro" id="IPR013324">
    <property type="entry name" value="RNA_pol_sigma_r3/r4-like"/>
</dbReference>
<dbReference type="SUPFAM" id="SSF88659">
    <property type="entry name" value="Sigma3 and sigma4 domains of RNA polymerase sigma factors"/>
    <property type="match status" value="1"/>
</dbReference>
<reference evidence="7" key="1">
    <citation type="submission" date="2018-06" db="EMBL/GenBank/DDBJ databases">
        <authorList>
            <person name="Zhirakovskaya E."/>
        </authorList>
    </citation>
    <scope>NUCLEOTIDE SEQUENCE</scope>
</reference>
<name>A0A3B0UD87_9ZZZZ</name>
<keyword evidence="3" id="KW-0731">Sigma factor</keyword>
<dbReference type="InterPro" id="IPR039425">
    <property type="entry name" value="RNA_pol_sigma-70-like"/>
</dbReference>
<dbReference type="AlphaFoldDB" id="A0A3B0UD87"/>
<dbReference type="Pfam" id="PF04542">
    <property type="entry name" value="Sigma70_r2"/>
    <property type="match status" value="1"/>
</dbReference>
<keyword evidence="4" id="KW-0238">DNA-binding</keyword>
<keyword evidence="5" id="KW-0804">Transcription</keyword>
<comment type="similarity">
    <text evidence="1">Belongs to the sigma-70 factor family. ECF subfamily.</text>
</comment>
<dbReference type="InterPro" id="IPR036388">
    <property type="entry name" value="WH-like_DNA-bd_sf"/>
</dbReference>
<protein>
    <recommendedName>
        <fullName evidence="6">RNA polymerase sigma-70 region 2 domain-containing protein</fullName>
    </recommendedName>
</protein>
<dbReference type="EMBL" id="UOEO01000204">
    <property type="protein sequence ID" value="VAW22499.1"/>
    <property type="molecule type" value="Genomic_DNA"/>
</dbReference>
<sequence length="202" mass="22355">MSDLDRNSDLSEGEIAVVLTKNHRAFLDFLTRRLGSRSDAEDVLQDFCLKALSHQDQLRDPDSLVAWLYALLRTTLVDHYRKTGRQGEVSRAYAQEIKLAQPMHETDALHDDLCACLHALLPAMRPDQADLVRRVDLGEEDRAVVAADLGIGAGTLGVRLHRARQALRRTLLTSCSSCCEHGFGDCGCGSGKEKTPEHTVHP</sequence>
<feature type="domain" description="RNA polymerase sigma-70 region 2" evidence="6">
    <location>
        <begin position="20"/>
        <end position="85"/>
    </location>
</feature>
<evidence type="ECO:0000256" key="2">
    <source>
        <dbReference type="ARBA" id="ARBA00023015"/>
    </source>
</evidence>
<dbReference type="GO" id="GO:0006352">
    <property type="term" value="P:DNA-templated transcription initiation"/>
    <property type="evidence" value="ECO:0007669"/>
    <property type="project" value="InterPro"/>
</dbReference>
<dbReference type="InterPro" id="IPR013325">
    <property type="entry name" value="RNA_pol_sigma_r2"/>
</dbReference>
<dbReference type="InterPro" id="IPR007627">
    <property type="entry name" value="RNA_pol_sigma70_r2"/>
</dbReference>
<evidence type="ECO:0000256" key="5">
    <source>
        <dbReference type="ARBA" id="ARBA00023163"/>
    </source>
</evidence>
<dbReference type="NCBIfam" id="TIGR02937">
    <property type="entry name" value="sigma70-ECF"/>
    <property type="match status" value="1"/>
</dbReference>
<accession>A0A3B0UD87</accession>
<dbReference type="GO" id="GO:0003677">
    <property type="term" value="F:DNA binding"/>
    <property type="evidence" value="ECO:0007669"/>
    <property type="project" value="UniProtKB-KW"/>
</dbReference>
<dbReference type="SUPFAM" id="SSF88946">
    <property type="entry name" value="Sigma2 domain of RNA polymerase sigma factors"/>
    <property type="match status" value="1"/>
</dbReference>
<dbReference type="Gene3D" id="1.10.10.10">
    <property type="entry name" value="Winged helix-like DNA-binding domain superfamily/Winged helix DNA-binding domain"/>
    <property type="match status" value="1"/>
</dbReference>
<dbReference type="PANTHER" id="PTHR43133:SF8">
    <property type="entry name" value="RNA POLYMERASE SIGMA FACTOR HI_1459-RELATED"/>
    <property type="match status" value="1"/>
</dbReference>
<dbReference type="GO" id="GO:0016987">
    <property type="term" value="F:sigma factor activity"/>
    <property type="evidence" value="ECO:0007669"/>
    <property type="project" value="UniProtKB-KW"/>
</dbReference>
<evidence type="ECO:0000256" key="1">
    <source>
        <dbReference type="ARBA" id="ARBA00010641"/>
    </source>
</evidence>
<dbReference type="PANTHER" id="PTHR43133">
    <property type="entry name" value="RNA POLYMERASE ECF-TYPE SIGMA FACTO"/>
    <property type="match status" value="1"/>
</dbReference>
<proteinExistence type="inferred from homology"/>
<evidence type="ECO:0000313" key="7">
    <source>
        <dbReference type="EMBL" id="VAW22499.1"/>
    </source>
</evidence>
<dbReference type="InterPro" id="IPR014284">
    <property type="entry name" value="RNA_pol_sigma-70_dom"/>
</dbReference>
<evidence type="ECO:0000259" key="6">
    <source>
        <dbReference type="Pfam" id="PF04542"/>
    </source>
</evidence>
<gene>
    <name evidence="7" type="ORF">MNBD_ALPHA12-2170</name>
</gene>
<evidence type="ECO:0000256" key="3">
    <source>
        <dbReference type="ARBA" id="ARBA00023082"/>
    </source>
</evidence>
<dbReference type="Gene3D" id="1.10.1740.10">
    <property type="match status" value="1"/>
</dbReference>
<organism evidence="7">
    <name type="scientific">hydrothermal vent metagenome</name>
    <dbReference type="NCBI Taxonomy" id="652676"/>
    <lineage>
        <taxon>unclassified sequences</taxon>
        <taxon>metagenomes</taxon>
        <taxon>ecological metagenomes</taxon>
    </lineage>
</organism>
<evidence type="ECO:0000256" key="4">
    <source>
        <dbReference type="ARBA" id="ARBA00023125"/>
    </source>
</evidence>
<keyword evidence="2" id="KW-0805">Transcription regulation</keyword>